<proteinExistence type="predicted"/>
<evidence type="ECO:0000313" key="3">
    <source>
        <dbReference type="Proteomes" id="UP000249402"/>
    </source>
</evidence>
<dbReference type="PANTHER" id="PTHR37475">
    <property type="entry name" value="ZYGOTE-SPECIFIC CLASS V COPY B GENE PROTEIN"/>
    <property type="match status" value="1"/>
</dbReference>
<protein>
    <recommendedName>
        <fullName evidence="4">Zygote-specific protein</fullName>
    </recommendedName>
</protein>
<organism evidence="2 3">
    <name type="scientific">Aspergillus ibericus CBS 121593</name>
    <dbReference type="NCBI Taxonomy" id="1448316"/>
    <lineage>
        <taxon>Eukaryota</taxon>
        <taxon>Fungi</taxon>
        <taxon>Dikarya</taxon>
        <taxon>Ascomycota</taxon>
        <taxon>Pezizomycotina</taxon>
        <taxon>Eurotiomycetes</taxon>
        <taxon>Eurotiomycetidae</taxon>
        <taxon>Eurotiales</taxon>
        <taxon>Aspergillaceae</taxon>
        <taxon>Aspergillus</taxon>
        <taxon>Aspergillus subgen. Circumdati</taxon>
    </lineage>
</organism>
<dbReference type="AlphaFoldDB" id="A0A395GJT0"/>
<dbReference type="PANTHER" id="PTHR37475:SF1">
    <property type="entry name" value="ZYGOTE-SPECIFIC PROTEIN"/>
    <property type="match status" value="1"/>
</dbReference>
<dbReference type="VEuPathDB" id="FungiDB:BO80DRAFT_369801"/>
<dbReference type="OrthoDB" id="10063670at2759"/>
<keyword evidence="1" id="KW-0732">Signal</keyword>
<dbReference type="EMBL" id="KZ824507">
    <property type="protein sequence ID" value="RAK95027.1"/>
    <property type="molecule type" value="Genomic_DNA"/>
</dbReference>
<name>A0A395GJT0_9EURO</name>
<reference evidence="2 3" key="1">
    <citation type="submission" date="2018-02" db="EMBL/GenBank/DDBJ databases">
        <title>The genomes of Aspergillus section Nigri reveals drivers in fungal speciation.</title>
        <authorList>
            <consortium name="DOE Joint Genome Institute"/>
            <person name="Vesth T.C."/>
            <person name="Nybo J."/>
            <person name="Theobald S."/>
            <person name="Brandl J."/>
            <person name="Frisvad J.C."/>
            <person name="Nielsen K.F."/>
            <person name="Lyhne E.K."/>
            <person name="Kogle M.E."/>
            <person name="Kuo A."/>
            <person name="Riley R."/>
            <person name="Clum A."/>
            <person name="Nolan M."/>
            <person name="Lipzen A."/>
            <person name="Salamov A."/>
            <person name="Henrissat B."/>
            <person name="Wiebenga A."/>
            <person name="De vries R.P."/>
            <person name="Grigoriev I.V."/>
            <person name="Mortensen U.H."/>
            <person name="Andersen M.R."/>
            <person name="Baker S.E."/>
        </authorList>
    </citation>
    <scope>NUCLEOTIDE SEQUENCE [LARGE SCALE GENOMIC DNA]</scope>
    <source>
        <strain evidence="2 3">CBS 121593</strain>
    </source>
</reference>
<evidence type="ECO:0000256" key="1">
    <source>
        <dbReference type="SAM" id="SignalP"/>
    </source>
</evidence>
<sequence length="81" mass="7833">MNLLGAGSGLLVAASNVFAGPSAYAVCQTGCSALVVSCYAAAGFVFGMVPAVSAPPAIIACNSSYGTCQAACASILLVPFP</sequence>
<dbReference type="STRING" id="1448316.A0A395GJT0"/>
<feature type="signal peptide" evidence="1">
    <location>
        <begin position="1"/>
        <end position="19"/>
    </location>
</feature>
<dbReference type="RefSeq" id="XP_025569355.1">
    <property type="nucleotide sequence ID" value="XM_025716409.1"/>
</dbReference>
<feature type="chain" id="PRO_5017319391" description="Zygote-specific protein" evidence="1">
    <location>
        <begin position="20"/>
        <end position="81"/>
    </location>
</feature>
<dbReference type="Proteomes" id="UP000249402">
    <property type="component" value="Unassembled WGS sequence"/>
</dbReference>
<evidence type="ECO:0000313" key="2">
    <source>
        <dbReference type="EMBL" id="RAK95027.1"/>
    </source>
</evidence>
<accession>A0A395GJT0</accession>
<evidence type="ECO:0008006" key="4">
    <source>
        <dbReference type="Google" id="ProtNLM"/>
    </source>
</evidence>
<dbReference type="GeneID" id="37221274"/>
<keyword evidence="3" id="KW-1185">Reference proteome</keyword>
<gene>
    <name evidence="2" type="ORF">BO80DRAFT_369801</name>
</gene>